<dbReference type="InterPro" id="IPR032347">
    <property type="entry name" value="DUF4864"/>
</dbReference>
<gene>
    <name evidence="2" type="ORF">GCM10007875_02900</name>
</gene>
<dbReference type="InterPro" id="IPR032710">
    <property type="entry name" value="NTF2-like_dom_sf"/>
</dbReference>
<dbReference type="Pfam" id="PF16156">
    <property type="entry name" value="DUF4864"/>
    <property type="match status" value="1"/>
</dbReference>
<feature type="signal peptide" evidence="1">
    <location>
        <begin position="1"/>
        <end position="21"/>
    </location>
</feature>
<comment type="caution">
    <text evidence="2">The sequence shown here is derived from an EMBL/GenBank/DDBJ whole genome shotgun (WGS) entry which is preliminary data.</text>
</comment>
<protein>
    <recommendedName>
        <fullName evidence="4">DUF4864 domain-containing protein</fullName>
    </recommendedName>
</protein>
<dbReference type="EMBL" id="BSOJ01000006">
    <property type="protein sequence ID" value="GLR25202.1"/>
    <property type="molecule type" value="Genomic_DNA"/>
</dbReference>
<accession>A0ABQ5YRY3</accession>
<evidence type="ECO:0000313" key="2">
    <source>
        <dbReference type="EMBL" id="GLR25202.1"/>
    </source>
</evidence>
<sequence>MARTFKWVLLVWCLWFGLAQAKSSNEADQAATRAVIQAQLDAFAQHDAEKAYSYASDDIKAMFQNAVIFVTMVERNYPVVYHPASVQFLAFSLQGDVARHTLQMTDQDQTLWNVYYVLTRNDKGQWKISSCQIEKVQGELI</sequence>
<evidence type="ECO:0000313" key="3">
    <source>
        <dbReference type="Proteomes" id="UP001156664"/>
    </source>
</evidence>
<organism evidence="2 3">
    <name type="scientific">Limnobacter litoralis</name>
    <dbReference type="NCBI Taxonomy" id="481366"/>
    <lineage>
        <taxon>Bacteria</taxon>
        <taxon>Pseudomonadati</taxon>
        <taxon>Pseudomonadota</taxon>
        <taxon>Betaproteobacteria</taxon>
        <taxon>Burkholderiales</taxon>
        <taxon>Burkholderiaceae</taxon>
        <taxon>Limnobacter</taxon>
    </lineage>
</organism>
<name>A0ABQ5YRY3_9BURK</name>
<feature type="chain" id="PRO_5045041127" description="DUF4864 domain-containing protein" evidence="1">
    <location>
        <begin position="22"/>
        <end position="141"/>
    </location>
</feature>
<keyword evidence="1" id="KW-0732">Signal</keyword>
<dbReference type="RefSeq" id="WP_284279534.1">
    <property type="nucleotide sequence ID" value="NZ_BSOJ01000006.1"/>
</dbReference>
<evidence type="ECO:0000256" key="1">
    <source>
        <dbReference type="SAM" id="SignalP"/>
    </source>
</evidence>
<dbReference type="SUPFAM" id="SSF54427">
    <property type="entry name" value="NTF2-like"/>
    <property type="match status" value="1"/>
</dbReference>
<proteinExistence type="predicted"/>
<reference evidence="3" key="1">
    <citation type="journal article" date="2019" name="Int. J. Syst. Evol. Microbiol.">
        <title>The Global Catalogue of Microorganisms (GCM) 10K type strain sequencing project: providing services to taxonomists for standard genome sequencing and annotation.</title>
        <authorList>
            <consortium name="The Broad Institute Genomics Platform"/>
            <consortium name="The Broad Institute Genome Sequencing Center for Infectious Disease"/>
            <person name="Wu L."/>
            <person name="Ma J."/>
        </authorList>
    </citation>
    <scope>NUCLEOTIDE SEQUENCE [LARGE SCALE GENOMIC DNA]</scope>
    <source>
        <strain evidence="3">NBRC 105857</strain>
    </source>
</reference>
<evidence type="ECO:0008006" key="4">
    <source>
        <dbReference type="Google" id="ProtNLM"/>
    </source>
</evidence>
<dbReference type="Proteomes" id="UP001156664">
    <property type="component" value="Unassembled WGS sequence"/>
</dbReference>
<keyword evidence="3" id="KW-1185">Reference proteome</keyword>